<dbReference type="InterPro" id="IPR036188">
    <property type="entry name" value="FAD/NAD-bd_sf"/>
</dbReference>
<evidence type="ECO:0000256" key="3">
    <source>
        <dbReference type="ARBA" id="ARBA00022827"/>
    </source>
</evidence>
<evidence type="ECO:0000256" key="4">
    <source>
        <dbReference type="ARBA" id="ARBA00023002"/>
    </source>
</evidence>
<dbReference type="InterPro" id="IPR023753">
    <property type="entry name" value="FAD/NAD-binding_dom"/>
</dbReference>
<name>A0A1Q5PR58_9ACTO</name>
<comment type="caution">
    <text evidence="6">The sequence shown here is derived from an EMBL/GenBank/DDBJ whole genome shotgun (WGS) entry which is preliminary data.</text>
</comment>
<proteinExistence type="inferred from homology"/>
<dbReference type="PRINTS" id="PR00469">
    <property type="entry name" value="PNDRDTASEII"/>
</dbReference>
<accession>A0A1Q5PR58</accession>
<dbReference type="PANTHER" id="PTHR43735:SF3">
    <property type="entry name" value="FERROPTOSIS SUPPRESSOR PROTEIN 1"/>
    <property type="match status" value="1"/>
</dbReference>
<organism evidence="6 7">
    <name type="scientific">Boudabousia marimammalium</name>
    <dbReference type="NCBI Taxonomy" id="156892"/>
    <lineage>
        <taxon>Bacteria</taxon>
        <taxon>Bacillati</taxon>
        <taxon>Actinomycetota</taxon>
        <taxon>Actinomycetes</taxon>
        <taxon>Actinomycetales</taxon>
        <taxon>Actinomycetaceae</taxon>
        <taxon>Boudabousia</taxon>
    </lineage>
</organism>
<keyword evidence="4" id="KW-0560">Oxidoreductase</keyword>
<dbReference type="EMBL" id="MPDM01000003">
    <property type="protein sequence ID" value="OKL50047.1"/>
    <property type="molecule type" value="Genomic_DNA"/>
</dbReference>
<dbReference type="GO" id="GO:0005737">
    <property type="term" value="C:cytoplasm"/>
    <property type="evidence" value="ECO:0007669"/>
    <property type="project" value="TreeGrafter"/>
</dbReference>
<reference evidence="7" key="1">
    <citation type="submission" date="2016-11" db="EMBL/GenBank/DDBJ databases">
        <title>Actinomyces gypaetusis sp. nov. isolated from Gypaetus barbatus in Qinghai Tibet Plateau China.</title>
        <authorList>
            <person name="Meng X."/>
        </authorList>
    </citation>
    <scope>NUCLEOTIDE SEQUENCE [LARGE SCALE GENOMIC DNA]</scope>
    <source>
        <strain evidence="7">DSM 15383</strain>
    </source>
</reference>
<dbReference type="AlphaFoldDB" id="A0A1Q5PR58"/>
<dbReference type="GO" id="GO:0050660">
    <property type="term" value="F:flavin adenine dinucleotide binding"/>
    <property type="evidence" value="ECO:0007669"/>
    <property type="project" value="TreeGrafter"/>
</dbReference>
<protein>
    <submittedName>
        <fullName evidence="6">FAD-dependent oxidoreductase</fullName>
    </submittedName>
</protein>
<dbReference type="STRING" id="156892.BM477_03945"/>
<evidence type="ECO:0000313" key="7">
    <source>
        <dbReference type="Proteomes" id="UP000186465"/>
    </source>
</evidence>
<dbReference type="Proteomes" id="UP000186465">
    <property type="component" value="Unassembled WGS sequence"/>
</dbReference>
<sequence>MARVVVIGGGYGGITVAGGLDDIAEVILVEQKDQFVHHAAALRAAVDPVWSQTIFMPYNRLLRNGQVIHAPAMGIEGNKVYVAGHDPIEADYIVLATGSTYPYPAKHMVSTAKVAQARLTQTRENLKHAKSVLLVGVGTVGIEFAGELSSVYPDLEIIMVEKEERILPTHDYTDELRKVIHAQLEERGIKIVAGSPLAYNPPVDMGALSRFQVETRNGEKIEADMWFQCYGAQTASGYLAHEFSDLMRPNGQISVDKYMRVQGHNNVYAVGDITDVKESKRADAARAHARVVVANIRDEIEGRSPSTTYSAGKEWVILPLGPDGGASQLVEPNGDIRIVGPDETAQIKGTDLMVSMIRSQLRLP</sequence>
<dbReference type="SUPFAM" id="SSF51905">
    <property type="entry name" value="FAD/NAD(P)-binding domain"/>
    <property type="match status" value="1"/>
</dbReference>
<evidence type="ECO:0000256" key="2">
    <source>
        <dbReference type="ARBA" id="ARBA00022630"/>
    </source>
</evidence>
<dbReference type="Gene3D" id="3.50.50.100">
    <property type="match status" value="1"/>
</dbReference>
<gene>
    <name evidence="6" type="ORF">BM477_03945</name>
</gene>
<dbReference type="RefSeq" id="WP_075361433.1">
    <property type="nucleotide sequence ID" value="NZ_MPDM01000003.1"/>
</dbReference>
<keyword evidence="3" id="KW-0274">FAD</keyword>
<evidence type="ECO:0000259" key="5">
    <source>
        <dbReference type="Pfam" id="PF07992"/>
    </source>
</evidence>
<evidence type="ECO:0000313" key="6">
    <source>
        <dbReference type="EMBL" id="OKL50047.1"/>
    </source>
</evidence>
<keyword evidence="7" id="KW-1185">Reference proteome</keyword>
<dbReference type="OrthoDB" id="3248171at2"/>
<keyword evidence="2" id="KW-0285">Flavoprotein</keyword>
<feature type="domain" description="FAD/NAD(P)-binding" evidence="5">
    <location>
        <begin position="3"/>
        <end position="288"/>
    </location>
</feature>
<evidence type="ECO:0000256" key="1">
    <source>
        <dbReference type="ARBA" id="ARBA00006442"/>
    </source>
</evidence>
<comment type="similarity">
    <text evidence="1">Belongs to the FAD-dependent oxidoreductase family.</text>
</comment>
<dbReference type="GO" id="GO:0004174">
    <property type="term" value="F:electron-transferring-flavoprotein dehydrogenase activity"/>
    <property type="evidence" value="ECO:0007669"/>
    <property type="project" value="TreeGrafter"/>
</dbReference>
<dbReference type="Pfam" id="PF07992">
    <property type="entry name" value="Pyr_redox_2"/>
    <property type="match status" value="1"/>
</dbReference>
<dbReference type="PRINTS" id="PR00368">
    <property type="entry name" value="FADPNR"/>
</dbReference>
<dbReference type="PANTHER" id="PTHR43735">
    <property type="entry name" value="APOPTOSIS-INDUCING FACTOR 1"/>
    <property type="match status" value="1"/>
</dbReference>